<dbReference type="PRINTS" id="PR00038">
    <property type="entry name" value="HTHLUXR"/>
</dbReference>
<dbReference type="Proteomes" id="UP001447516">
    <property type="component" value="Unassembled WGS sequence"/>
</dbReference>
<evidence type="ECO:0000313" key="5">
    <source>
        <dbReference type="EMBL" id="MEN3535297.1"/>
    </source>
</evidence>
<dbReference type="CDD" id="cd06170">
    <property type="entry name" value="LuxR_C_like"/>
    <property type="match status" value="1"/>
</dbReference>
<dbReference type="SUPFAM" id="SSF48452">
    <property type="entry name" value="TPR-like"/>
    <property type="match status" value="1"/>
</dbReference>
<dbReference type="PROSITE" id="PS50043">
    <property type="entry name" value="HTH_LUXR_2"/>
    <property type="match status" value="1"/>
</dbReference>
<reference evidence="5 6" key="1">
    <citation type="submission" date="2024-05" db="EMBL/GenBank/DDBJ databases">
        <title>Microbispora sp.ZYX-F-249.</title>
        <authorList>
            <person name="Xie H."/>
        </authorList>
    </citation>
    <scope>NUCLEOTIDE SEQUENCE [LARGE SCALE GENOMIC DNA]</scope>
    <source>
        <strain evidence="5 6">ZYX-F-249</strain>
    </source>
</reference>
<dbReference type="RefSeq" id="WP_346225357.1">
    <property type="nucleotide sequence ID" value="NZ_JBDJAW010000005.1"/>
</dbReference>
<feature type="region of interest" description="Disordered" evidence="3">
    <location>
        <begin position="854"/>
        <end position="877"/>
    </location>
</feature>
<dbReference type="SUPFAM" id="SSF52540">
    <property type="entry name" value="P-loop containing nucleoside triphosphate hydrolases"/>
    <property type="match status" value="1"/>
</dbReference>
<dbReference type="PROSITE" id="PS00622">
    <property type="entry name" value="HTH_LUXR_1"/>
    <property type="match status" value="1"/>
</dbReference>
<dbReference type="EMBL" id="JBDJAW010000005">
    <property type="protein sequence ID" value="MEN3535297.1"/>
    <property type="molecule type" value="Genomic_DNA"/>
</dbReference>
<evidence type="ECO:0000256" key="3">
    <source>
        <dbReference type="SAM" id="MobiDB-lite"/>
    </source>
</evidence>
<proteinExistence type="predicted"/>
<dbReference type="SMART" id="SM00421">
    <property type="entry name" value="HTH_LUXR"/>
    <property type="match status" value="1"/>
</dbReference>
<sequence>MALVEREEVLASLEDMLADAVTGRGKIAIVGGPVATGKTALLNTLVEDALEHGALPLTATCSQAESGLALAVLSQILHNAPLTPEEEERTRNLLHEGARCAMSADPLADYVDQVDAHIVHALCMVLLELAERHPLMIVVDDVQHADRASQLCLAYLARRLRFAHILAIFSQSEETWNAPSLFQTELLRQPHCRRLPLSALSREGVEIMAADIVGDEVARRFTADWHAVSGGNPLLVGALIEDHLAAADTATGTAGAPAGSDPVADPDEIAAGDAYRQAVQACLRRGHPLAARVARGLAVAGDPGHLDRLLDLDAGVVVQALNALHNAGLVGADLHLRHPQARAAVLADLERHERTDLHRRAAELAYGQGAPAAVIAEHLLAASHNGGPWAVPILEEAARQALSEGRVEPAVDYLRLADGACTDDQRRATIKTTLVRAEWRLNPSAPAAHLDELTDAMHRGHLRGSDAVVLAKALLWHGRFDDARDVLDHLGRIGTIMDAETVAEIRAARPWLRCSYTPFLAHIPRVTDVSTQAPPSAPVIGRLEAATALAAVLTKGPHPQTLADVERILRGSRLDDMSMDAVECALLALIYGERSDLAAPWCDLFFEEAASRRAPSRQARLAALRAEISLRQGDLEGAEGLAQMAVRLIPPTSWGVAIGGPLSVLLTSVTAMGRLDEAVQLVNQPVPEAMLQTRYGLHYLHARGRYHLATGDLGMALRDFQTCGELMGSWSLDTPGLISWRTGAAEALIGMGRPERARPLLDEHVTRCAPGPVRARGIGLRLTAAASEPRQRPPLLRRAADMLQASGDQYELARALVDLADAYQAVGELRRARTVARQAQRIAEECEAVPLVNALTQGGPGQPAEPPRAESGSGALSEAERRVASLAAVGYTNREIADKLYITVSTVEQHLTRIYRKLNVTRRSDLPASLEFSTSG</sequence>
<dbReference type="InterPro" id="IPR011990">
    <property type="entry name" value="TPR-like_helical_dom_sf"/>
</dbReference>
<dbReference type="Pfam" id="PF13191">
    <property type="entry name" value="AAA_16"/>
    <property type="match status" value="1"/>
</dbReference>
<evidence type="ECO:0000256" key="2">
    <source>
        <dbReference type="ARBA" id="ARBA00022840"/>
    </source>
</evidence>
<accession>A0ABV0AIZ1</accession>
<keyword evidence="6" id="KW-1185">Reference proteome</keyword>
<dbReference type="InterPro" id="IPR036388">
    <property type="entry name" value="WH-like_DNA-bd_sf"/>
</dbReference>
<dbReference type="SUPFAM" id="SSF46894">
    <property type="entry name" value="C-terminal effector domain of the bipartite response regulators"/>
    <property type="match status" value="1"/>
</dbReference>
<dbReference type="InterPro" id="IPR041664">
    <property type="entry name" value="AAA_16"/>
</dbReference>
<dbReference type="PANTHER" id="PTHR16305">
    <property type="entry name" value="TESTICULAR SOLUBLE ADENYLYL CYCLASE"/>
    <property type="match status" value="1"/>
</dbReference>
<feature type="domain" description="HTH luxR-type" evidence="4">
    <location>
        <begin position="869"/>
        <end position="936"/>
    </location>
</feature>
<protein>
    <submittedName>
        <fullName evidence="5">AAA family ATPase</fullName>
    </submittedName>
</protein>
<dbReference type="InterPro" id="IPR000792">
    <property type="entry name" value="Tscrpt_reg_LuxR_C"/>
</dbReference>
<organism evidence="5 6">
    <name type="scientific">Microbispora maris</name>
    <dbReference type="NCBI Taxonomy" id="3144104"/>
    <lineage>
        <taxon>Bacteria</taxon>
        <taxon>Bacillati</taxon>
        <taxon>Actinomycetota</taxon>
        <taxon>Actinomycetes</taxon>
        <taxon>Streptosporangiales</taxon>
        <taxon>Streptosporangiaceae</taxon>
        <taxon>Microbispora</taxon>
    </lineage>
</organism>
<gene>
    <name evidence="5" type="ORF">AAH991_09330</name>
</gene>
<evidence type="ECO:0000313" key="6">
    <source>
        <dbReference type="Proteomes" id="UP001447516"/>
    </source>
</evidence>
<keyword evidence="1" id="KW-0547">Nucleotide-binding</keyword>
<dbReference type="InterPro" id="IPR027417">
    <property type="entry name" value="P-loop_NTPase"/>
</dbReference>
<comment type="caution">
    <text evidence="5">The sequence shown here is derived from an EMBL/GenBank/DDBJ whole genome shotgun (WGS) entry which is preliminary data.</text>
</comment>
<dbReference type="Gene3D" id="1.25.40.10">
    <property type="entry name" value="Tetratricopeptide repeat domain"/>
    <property type="match status" value="1"/>
</dbReference>
<dbReference type="InterPro" id="IPR016032">
    <property type="entry name" value="Sig_transdc_resp-reg_C-effctor"/>
</dbReference>
<dbReference type="PANTHER" id="PTHR16305:SF35">
    <property type="entry name" value="TRANSCRIPTIONAL ACTIVATOR DOMAIN"/>
    <property type="match status" value="1"/>
</dbReference>
<dbReference type="Pfam" id="PF00196">
    <property type="entry name" value="GerE"/>
    <property type="match status" value="1"/>
</dbReference>
<dbReference type="Gene3D" id="3.40.50.300">
    <property type="entry name" value="P-loop containing nucleotide triphosphate hydrolases"/>
    <property type="match status" value="1"/>
</dbReference>
<dbReference type="Gene3D" id="1.10.10.10">
    <property type="entry name" value="Winged helix-like DNA-binding domain superfamily/Winged helix DNA-binding domain"/>
    <property type="match status" value="1"/>
</dbReference>
<keyword evidence="2" id="KW-0067">ATP-binding</keyword>
<name>A0ABV0AIZ1_9ACTN</name>
<evidence type="ECO:0000256" key="1">
    <source>
        <dbReference type="ARBA" id="ARBA00022741"/>
    </source>
</evidence>
<evidence type="ECO:0000259" key="4">
    <source>
        <dbReference type="PROSITE" id="PS50043"/>
    </source>
</evidence>